<sequence length="383" mass="41247">MLINASIQANELTIASIKKLCSPEYANLIPSPTAGNQSVRCLTRFLQNRRDFDLRLLRALAEANNIISPSEGPTQQSELLLSAFSFVDSLTYFLEMLGWISILRDIFRGGSRSQHEEGTLAAIVLGFIVMILTVILGLTAGIVVITSMKIHKASRYILRQKASVIKLQQKLGSSSESSALSRAAALTALQGSQYTINAYKVFKASSIYLLVVGIIATLALLALVAGIVLAAFFTGPGAATIISAAVIGCCASGAIAFSLAIVGFILATLDNCRKQAKTSYILQKALLHTAMSERLLQHPERFRNCSISKAVLDRCLNNHRYLFSSEDLMALGLQGSESGDNLWAGVQSSPPSYEEAVGSTNYVPPPYNPDHHVTPSAPPPPYE</sequence>
<gene>
    <name evidence="3" type="ordered locus">G5S_0900</name>
</gene>
<keyword evidence="4" id="KW-1185">Reference proteome</keyword>
<dbReference type="EMBL" id="CP002608">
    <property type="protein sequence ID" value="AEB41837.1"/>
    <property type="molecule type" value="Genomic_DNA"/>
</dbReference>
<dbReference type="NCBIfam" id="NF047332">
    <property type="entry name" value="Chlamy_GarD"/>
    <property type="match status" value="1"/>
</dbReference>
<feature type="region of interest" description="Disordered" evidence="1">
    <location>
        <begin position="344"/>
        <end position="383"/>
    </location>
</feature>
<feature type="transmembrane region" description="Helical" evidence="2">
    <location>
        <begin position="207"/>
        <end position="233"/>
    </location>
</feature>
<proteinExistence type="predicted"/>
<evidence type="ECO:0000313" key="4">
    <source>
        <dbReference type="Proteomes" id="UP000008305"/>
    </source>
</evidence>
<keyword evidence="2" id="KW-0472">Membrane</keyword>
<name>A0AA34RDT6_CHLPE</name>
<accession>A0AA34RDT6</accession>
<feature type="transmembrane region" description="Helical" evidence="2">
    <location>
        <begin position="79"/>
        <end position="100"/>
    </location>
</feature>
<evidence type="ECO:0000313" key="3">
    <source>
        <dbReference type="EMBL" id="AEB41837.1"/>
    </source>
</evidence>
<protein>
    <submittedName>
        <fullName evidence="3">Uncharacterized protein</fullName>
    </submittedName>
</protein>
<organism evidence="3 4">
    <name type="scientific">Chlamydia pecorum (strain ATCC VR-628 / DSM 29919 / E58)</name>
    <name type="common">Chlamydophila pecorum</name>
    <dbReference type="NCBI Taxonomy" id="331635"/>
    <lineage>
        <taxon>Bacteria</taxon>
        <taxon>Pseudomonadati</taxon>
        <taxon>Chlamydiota</taxon>
        <taxon>Chlamydiia</taxon>
        <taxon>Chlamydiales</taxon>
        <taxon>Chlamydiaceae</taxon>
        <taxon>Chlamydia/Chlamydophila group</taxon>
        <taxon>Chlamydia</taxon>
    </lineage>
</organism>
<dbReference type="AlphaFoldDB" id="A0AA34RDT6"/>
<keyword evidence="2" id="KW-1133">Transmembrane helix</keyword>
<reference evidence="3 4" key="1">
    <citation type="journal article" date="2011" name="J. Bacteriol.">
        <title>Genome sequence of the obligate intracellular animal pathogen Chlamydia pecorum E58.</title>
        <authorList>
            <person name="Mojica S."/>
            <person name="Huot Creasy H."/>
            <person name="Daugherty S."/>
            <person name="Read T.D."/>
            <person name="Kim T."/>
            <person name="Kaltenboeck B."/>
            <person name="Bavoil P."/>
            <person name="Myers G.S."/>
        </authorList>
    </citation>
    <scope>NUCLEOTIDE SEQUENCE [LARGE SCALE GENOMIC DNA]</scope>
    <source>
        <strain evidence="3 4">E58</strain>
    </source>
</reference>
<evidence type="ECO:0000256" key="1">
    <source>
        <dbReference type="SAM" id="MobiDB-lite"/>
    </source>
</evidence>
<dbReference type="RefSeq" id="WP_013712915.1">
    <property type="nucleotide sequence ID" value="NC_015408.1"/>
</dbReference>
<keyword evidence="2" id="KW-0812">Transmembrane</keyword>
<feature type="transmembrane region" description="Helical" evidence="2">
    <location>
        <begin position="120"/>
        <end position="145"/>
    </location>
</feature>
<dbReference type="Proteomes" id="UP000008305">
    <property type="component" value="Chromosome"/>
</dbReference>
<feature type="transmembrane region" description="Helical" evidence="2">
    <location>
        <begin position="239"/>
        <end position="267"/>
    </location>
</feature>
<dbReference type="KEGG" id="cpm:G5S_0900"/>
<evidence type="ECO:0000256" key="2">
    <source>
        <dbReference type="SAM" id="Phobius"/>
    </source>
</evidence>